<evidence type="ECO:0000313" key="2">
    <source>
        <dbReference type="EMBL" id="TLD91746.1"/>
    </source>
</evidence>
<evidence type="ECO:0000313" key="1">
    <source>
        <dbReference type="EMBL" id="MWV69426.1"/>
    </source>
</evidence>
<dbReference type="Proteomes" id="UP000477070">
    <property type="component" value="Unassembled WGS sequence"/>
</dbReference>
<dbReference type="Proteomes" id="UP000029714">
    <property type="component" value="Unassembled WGS sequence"/>
</dbReference>
<accession>A0A347VT39</accession>
<dbReference type="OrthoDB" id="5331952at2"/>
<dbReference type="AlphaFoldDB" id="A0A347VT39"/>
<reference evidence="1 4" key="4">
    <citation type="submission" date="2019-12" db="EMBL/GenBank/DDBJ databases">
        <title>Multi-Generational Helicobacter saguini Isolates.</title>
        <authorList>
            <person name="Mannion A."/>
            <person name="Shen Z."/>
            <person name="Fox J.G."/>
        </authorList>
    </citation>
    <scope>NUCLEOTIDE SEQUENCE [LARGE SCALE GENOMIC DNA]</scope>
    <source>
        <strain evidence="1">16-048</strain>
        <strain evidence="4">16-048 (F4)</strain>
    </source>
</reference>
<dbReference type="STRING" id="1548018.LS64_07460"/>
<evidence type="ECO:0000313" key="4">
    <source>
        <dbReference type="Proteomes" id="UP000477070"/>
    </source>
</evidence>
<dbReference type="EMBL" id="JRMP02000028">
    <property type="protein sequence ID" value="TLD91746.1"/>
    <property type="molecule type" value="Genomic_DNA"/>
</dbReference>
<gene>
    <name evidence="1" type="ORF">DCO61_05240</name>
    <name evidence="2" type="ORF">LS64_011340</name>
</gene>
<sequence length="806" mass="94422">MQLSFKLLDYDTNSPLANKQVEIRNIDKQEVYPSKNSDNRGIVAFCIKENERADFFSINLLNDKVYFSTPFNLAKDYIQATNSKIDSKDLTKKLFTPNNYQNKYAKVYFKARISLLFDGFNLKILKGENIIESFVARSGNPKDNNLQTSDINIATSTYINPVTKEKNIMYFYYDKDNTQSKYGAIPQGIYYINLANIIESKSNIESKENSPFEIGKTWGKYYTKIYTDKECKNNKVCINTNTKIDSIESNDNIESRTINKEFYLYSINSNNEFGSIGSIGVNNSFFDKIINFSSDSINTQEGIELKVEYNKHSNITIDFITPTLNNIFPLNLSQQELQEAKEYLSNSTFAPGTYIELEAKGLQGNKNVKWQYEVEYIQDNKIIKDSNNPYTINDISNYANNQIYERIGFYLPTERTTQDFTSYKVIVQVIDSSTLNILGSITLDMSFKVIQSDTRYDLLNTLNTNNTNSTNKILKAYNKLDSINSLQEAVEFLKINIKQKDTLYNNNFKRYNKKDSMGDYIYNVLLDYFKIYPQLAGKIAYIYYIYDLVDDDFIDNVKEDNGEYVRDREKFINMMIEIFEKETYKPSFSNNKFFFLDAYNILFKYPSQDNVIEFRKDFIQNLIKVICDNENLPLKRVEFFEIKFKDIMKEKSILNGSYNKKIIQINTLHITNGNDNFQDRILYPASYDDIRDILSNNVTFTNLMNTIFHEIRHFYIEQKYPNFINRCILQSYLWHSSFFYISMDTRIENTIFGEIYKQCGKNNKDANNVNCKIGNYQNVYEIQPNERDPRYVAAHIIKQLQQKGLI</sequence>
<comment type="caution">
    <text evidence="2">The sequence shown here is derived from an EMBL/GenBank/DDBJ whole genome shotgun (WGS) entry which is preliminary data.</text>
</comment>
<proteinExistence type="predicted"/>
<reference evidence="2" key="3">
    <citation type="submission" date="2018-04" db="EMBL/GenBank/DDBJ databases">
        <authorList>
            <person name="Sheh A."/>
            <person name="Shen Z."/>
            <person name="Mannion A.J."/>
            <person name="Fox J.G."/>
        </authorList>
    </citation>
    <scope>NUCLEOTIDE SEQUENCE</scope>
    <source>
        <strain evidence="2">MIT 97-6194</strain>
    </source>
</reference>
<protein>
    <submittedName>
        <fullName evidence="2">Uncharacterized protein</fullName>
    </submittedName>
</protein>
<dbReference type="RefSeq" id="WP_034571920.1">
    <property type="nucleotide sequence ID" value="NZ_JRMP02000028.1"/>
</dbReference>
<reference evidence="2 3" key="2">
    <citation type="journal article" date="2016" name="Infect. Immun.">
        <title>Helicobacter saguini, a Novel Helicobacter Isolated from Cotton-Top Tamarins with Ulcerative Colitis, Has Proinflammatory Properties and Induces Typhlocolitis and Dysplasia in Gnotobiotic IL-10-/- Mice.</title>
        <authorList>
            <person name="Shen Z."/>
            <person name="Mannion A."/>
            <person name="Whary M.T."/>
            <person name="Muthupalani S."/>
            <person name="Sheh A."/>
            <person name="Feng Y."/>
            <person name="Gong G."/>
            <person name="Vandamme P."/>
            <person name="Holcombe H.R."/>
            <person name="Paster B.J."/>
            <person name="Fox J.G."/>
        </authorList>
    </citation>
    <scope>NUCLEOTIDE SEQUENCE [LARGE SCALE GENOMIC DNA]</scope>
    <source>
        <strain evidence="2 3">MIT 97-6194</strain>
    </source>
</reference>
<keyword evidence="3" id="KW-1185">Reference proteome</keyword>
<reference evidence="2 3" key="1">
    <citation type="journal article" date="2014" name="Genome Announc.">
        <title>Draft genome sequences of eight enterohepatic helicobacter species isolated from both laboratory and wild rodents.</title>
        <authorList>
            <person name="Sheh A."/>
            <person name="Shen Z."/>
            <person name="Fox J.G."/>
        </authorList>
    </citation>
    <scope>NUCLEOTIDE SEQUENCE [LARGE SCALE GENOMIC DNA]</scope>
    <source>
        <strain evidence="2 3">MIT 97-6194</strain>
    </source>
</reference>
<name>A0A347VT39_9HELI</name>
<organism evidence="2 3">
    <name type="scientific">Helicobacter saguini</name>
    <dbReference type="NCBI Taxonomy" id="1548018"/>
    <lineage>
        <taxon>Bacteria</taxon>
        <taxon>Pseudomonadati</taxon>
        <taxon>Campylobacterota</taxon>
        <taxon>Epsilonproteobacteria</taxon>
        <taxon>Campylobacterales</taxon>
        <taxon>Helicobacteraceae</taxon>
        <taxon>Helicobacter</taxon>
    </lineage>
</organism>
<dbReference type="EMBL" id="QBIU01000001">
    <property type="protein sequence ID" value="MWV69426.1"/>
    <property type="molecule type" value="Genomic_DNA"/>
</dbReference>
<evidence type="ECO:0000313" key="3">
    <source>
        <dbReference type="Proteomes" id="UP000029714"/>
    </source>
</evidence>